<proteinExistence type="predicted"/>
<dbReference type="Gene3D" id="3.30.2010.10">
    <property type="entry name" value="Metalloproteases ('zincins'), catalytic domain"/>
    <property type="match status" value="1"/>
</dbReference>
<evidence type="ECO:0000313" key="3">
    <source>
        <dbReference type="Proteomes" id="UP000664761"/>
    </source>
</evidence>
<reference evidence="2 3" key="1">
    <citation type="submission" date="2021-03" db="EMBL/GenBank/DDBJ databases">
        <title>Sneathiella sp. CAU 1612 isolated from Kang Won-do.</title>
        <authorList>
            <person name="Kim W."/>
        </authorList>
    </citation>
    <scope>NUCLEOTIDE SEQUENCE [LARGE SCALE GENOMIC DNA]</scope>
    <source>
        <strain evidence="2 3">CAU 1612</strain>
    </source>
</reference>
<dbReference type="PANTHER" id="PTHR30399">
    <property type="entry name" value="UNCHARACTERIZED PROTEIN YGJP"/>
    <property type="match status" value="1"/>
</dbReference>
<dbReference type="PANTHER" id="PTHR30399:SF1">
    <property type="entry name" value="UTP PYROPHOSPHATASE"/>
    <property type="match status" value="1"/>
</dbReference>
<evidence type="ECO:0000259" key="1">
    <source>
        <dbReference type="Pfam" id="PF01863"/>
    </source>
</evidence>
<accession>A0ABS3F2H8</accession>
<dbReference type="EMBL" id="JAFLNC010000001">
    <property type="protein sequence ID" value="MBO0332720.1"/>
    <property type="molecule type" value="Genomic_DNA"/>
</dbReference>
<keyword evidence="3" id="KW-1185">Reference proteome</keyword>
<feature type="domain" description="YgjP-like metallopeptidase" evidence="1">
    <location>
        <begin position="37"/>
        <end position="233"/>
    </location>
</feature>
<comment type="caution">
    <text evidence="2">The sequence shown here is derived from an EMBL/GenBank/DDBJ whole genome shotgun (WGS) entry which is preliminary data.</text>
</comment>
<dbReference type="RefSeq" id="WP_207042414.1">
    <property type="nucleotide sequence ID" value="NZ_JAFLNC010000001.1"/>
</dbReference>
<organism evidence="2 3">
    <name type="scientific">Sneathiella sedimenti</name>
    <dbReference type="NCBI Taxonomy" id="2816034"/>
    <lineage>
        <taxon>Bacteria</taxon>
        <taxon>Pseudomonadati</taxon>
        <taxon>Pseudomonadota</taxon>
        <taxon>Alphaproteobacteria</taxon>
        <taxon>Sneathiellales</taxon>
        <taxon>Sneathiellaceae</taxon>
        <taxon>Sneathiella</taxon>
    </lineage>
</organism>
<dbReference type="InterPro" id="IPR002725">
    <property type="entry name" value="YgjP-like_metallopeptidase"/>
</dbReference>
<gene>
    <name evidence="2" type="ORF">J0X12_03785</name>
</gene>
<dbReference type="InterPro" id="IPR053136">
    <property type="entry name" value="UTP_pyrophosphatase-like"/>
</dbReference>
<name>A0ABS3F2H8_9PROT</name>
<protein>
    <submittedName>
        <fullName evidence="2">M48 family metallopeptidase</fullName>
    </submittedName>
</protein>
<dbReference type="Proteomes" id="UP000664761">
    <property type="component" value="Unassembled WGS sequence"/>
</dbReference>
<dbReference type="CDD" id="cd07344">
    <property type="entry name" value="M48_yhfN_like"/>
    <property type="match status" value="1"/>
</dbReference>
<evidence type="ECO:0000313" key="2">
    <source>
        <dbReference type="EMBL" id="MBO0332720.1"/>
    </source>
</evidence>
<sequence length="248" mass="28266">MSADRRSLELVTGESPHFVSDGRKIPIAVKRSPRAARIKLRIDPRHGVVLLLPKRASLTAGLAFLRQEIDWISSNINKIPASIPFRAGAILPLLGRPHRITHVPEQRGFVWAEDGHIYVAGREEHLPRRVKDWTRRMAKTEISVWAAQYAEKIDVSYSGITLRDQVSRWGSCSSTGRLNFSWRLLLMPEEVMRYIVAHEVAHLRHMNHSAAFWALVDEMHPAVEPAKTWLKRNGADLHKYGVERAETV</sequence>
<dbReference type="Pfam" id="PF01863">
    <property type="entry name" value="YgjP-like"/>
    <property type="match status" value="1"/>
</dbReference>